<accession>A0A4S2CYT2</accession>
<feature type="chain" id="PRO_5020702839" evidence="1">
    <location>
        <begin position="24"/>
        <end position="162"/>
    </location>
</feature>
<sequence length="162" mass="17229">MKRMFIACLAAIALQASPAPVTAATPAVSPLAGRWAIDVATLPMPVAQRPRRVVLEFKDAGNGRWSTRAEIVDPRGATMTADSTLPLDGTPGPITGNYGADVASLSMPAPNVLVMQLVDHGTPASTRIYTVAADRDRMTESKAFFSQDGKPILMTIHFTRVP</sequence>
<dbReference type="RefSeq" id="WP_136005081.1">
    <property type="nucleotide sequence ID" value="NZ_SRYW01000008.1"/>
</dbReference>
<gene>
    <name evidence="2" type="ORF">E5352_10565</name>
</gene>
<comment type="caution">
    <text evidence="2">The sequence shown here is derived from an EMBL/GenBank/DDBJ whole genome shotgun (WGS) entry which is preliminary data.</text>
</comment>
<reference evidence="2 3" key="1">
    <citation type="submission" date="2019-04" db="EMBL/GenBank/DDBJ databases">
        <title>Microbes associate with the intestines of laboratory mice.</title>
        <authorList>
            <person name="Navarre W."/>
            <person name="Wong E."/>
            <person name="Huang K."/>
            <person name="Tropini C."/>
            <person name="Ng K."/>
            <person name="Yu B."/>
        </authorList>
    </citation>
    <scope>NUCLEOTIDE SEQUENCE [LARGE SCALE GENOMIC DNA]</scope>
    <source>
        <strain evidence="2 3">NM62_B4-13</strain>
    </source>
</reference>
<dbReference type="EMBL" id="SRYW01000008">
    <property type="protein sequence ID" value="TGY33815.1"/>
    <property type="molecule type" value="Genomic_DNA"/>
</dbReference>
<proteinExistence type="predicted"/>
<dbReference type="Proteomes" id="UP000306631">
    <property type="component" value="Unassembled WGS sequence"/>
</dbReference>
<organism evidence="2 3">
    <name type="scientific">Stenotrophomonas maltophilia</name>
    <name type="common">Pseudomonas maltophilia</name>
    <name type="synonym">Xanthomonas maltophilia</name>
    <dbReference type="NCBI Taxonomy" id="40324"/>
    <lineage>
        <taxon>Bacteria</taxon>
        <taxon>Pseudomonadati</taxon>
        <taxon>Pseudomonadota</taxon>
        <taxon>Gammaproteobacteria</taxon>
        <taxon>Lysobacterales</taxon>
        <taxon>Lysobacteraceae</taxon>
        <taxon>Stenotrophomonas</taxon>
        <taxon>Stenotrophomonas maltophilia group</taxon>
    </lineage>
</organism>
<evidence type="ECO:0000256" key="1">
    <source>
        <dbReference type="SAM" id="SignalP"/>
    </source>
</evidence>
<feature type="signal peptide" evidence="1">
    <location>
        <begin position="1"/>
        <end position="23"/>
    </location>
</feature>
<dbReference type="AlphaFoldDB" id="A0A4S2CYT2"/>
<evidence type="ECO:0000313" key="3">
    <source>
        <dbReference type="Proteomes" id="UP000306631"/>
    </source>
</evidence>
<keyword evidence="1" id="KW-0732">Signal</keyword>
<dbReference type="OrthoDB" id="7498307at2"/>
<evidence type="ECO:0000313" key="2">
    <source>
        <dbReference type="EMBL" id="TGY33815.1"/>
    </source>
</evidence>
<protein>
    <submittedName>
        <fullName evidence="2">LuxR family transcriptional regulator</fullName>
    </submittedName>
</protein>
<name>A0A4S2CYT2_STEMA</name>